<keyword evidence="10 16" id="KW-0472">Membrane</keyword>
<evidence type="ECO:0000313" key="17">
    <source>
        <dbReference type="EMBL" id="EYC08710.1"/>
    </source>
</evidence>
<comment type="caution">
    <text evidence="17">The sequence shown here is derived from an EMBL/GenBank/DDBJ whole genome shotgun (WGS) entry which is preliminary data.</text>
</comment>
<protein>
    <recommendedName>
        <fullName evidence="14">GPI alpha-1,4-mannosyltransferase I, catalytic subunit</fullName>
    </recommendedName>
    <alternativeName>
        <fullName evidence="12">GPI mannosyltransferase I</fullName>
    </alternativeName>
    <alternativeName>
        <fullName evidence="11">Phosphatidylinositol-glycan biosynthesis class M protein</fullName>
    </alternativeName>
</protein>
<dbReference type="GO" id="GO:0004376">
    <property type="term" value="F:GPI mannosyltransferase activity"/>
    <property type="evidence" value="ECO:0007669"/>
    <property type="project" value="InterPro"/>
</dbReference>
<evidence type="ECO:0000313" key="18">
    <source>
        <dbReference type="Proteomes" id="UP000024635"/>
    </source>
</evidence>
<evidence type="ECO:0000256" key="14">
    <source>
        <dbReference type="ARBA" id="ARBA00093608"/>
    </source>
</evidence>
<dbReference type="GO" id="GO:0051751">
    <property type="term" value="F:alpha-1,4-mannosyltransferase activity"/>
    <property type="evidence" value="ECO:0007669"/>
    <property type="project" value="InterPro"/>
</dbReference>
<feature type="region of interest" description="Disordered" evidence="15">
    <location>
        <begin position="204"/>
        <end position="223"/>
    </location>
</feature>
<evidence type="ECO:0000256" key="16">
    <source>
        <dbReference type="SAM" id="Phobius"/>
    </source>
</evidence>
<dbReference type="OrthoDB" id="1741594at2759"/>
<reference evidence="18" key="1">
    <citation type="journal article" date="2015" name="Nat. Genet.">
        <title>The genome and transcriptome of the zoonotic hookworm Ancylostoma ceylanicum identify infection-specific gene families.</title>
        <authorList>
            <person name="Schwarz E.M."/>
            <person name="Hu Y."/>
            <person name="Antoshechkin I."/>
            <person name="Miller M.M."/>
            <person name="Sternberg P.W."/>
            <person name="Aroian R.V."/>
        </authorList>
    </citation>
    <scope>NUCLEOTIDE SEQUENCE</scope>
    <source>
        <strain evidence="18">HY135</strain>
    </source>
</reference>
<dbReference type="PANTHER" id="PTHR12886:SF0">
    <property type="entry name" value="GPI MANNOSYLTRANSFERASE 1"/>
    <property type="match status" value="1"/>
</dbReference>
<dbReference type="STRING" id="53326.A0A016U0T4"/>
<name>A0A016U0T4_9BILA</name>
<evidence type="ECO:0000256" key="7">
    <source>
        <dbReference type="ARBA" id="ARBA00022692"/>
    </source>
</evidence>
<evidence type="ECO:0000256" key="4">
    <source>
        <dbReference type="ARBA" id="ARBA00022502"/>
    </source>
</evidence>
<keyword evidence="18" id="KW-1185">Reference proteome</keyword>
<comment type="subcellular location">
    <subcellularLocation>
        <location evidence="1">Endoplasmic reticulum membrane</location>
        <topology evidence="1">Multi-pass membrane protein</topology>
    </subcellularLocation>
</comment>
<dbReference type="GO" id="GO:0006506">
    <property type="term" value="P:GPI anchor biosynthetic process"/>
    <property type="evidence" value="ECO:0007669"/>
    <property type="project" value="UniProtKB-UniPathway"/>
</dbReference>
<dbReference type="UniPathway" id="UPA00196"/>
<keyword evidence="9 16" id="KW-1133">Transmembrane helix</keyword>
<dbReference type="AlphaFoldDB" id="A0A016U0T4"/>
<evidence type="ECO:0000256" key="5">
    <source>
        <dbReference type="ARBA" id="ARBA00022676"/>
    </source>
</evidence>
<evidence type="ECO:0000256" key="11">
    <source>
        <dbReference type="ARBA" id="ARBA00031139"/>
    </source>
</evidence>
<dbReference type="GO" id="GO:0005789">
    <property type="term" value="C:endoplasmic reticulum membrane"/>
    <property type="evidence" value="ECO:0007669"/>
    <property type="project" value="UniProtKB-SubCell"/>
</dbReference>
<accession>A0A016U0T4</accession>
<comment type="function">
    <text evidence="13">Catalytic subunit of the glycosylphosphatidylinositol-mannosyltransferase I complex which catalyzes the transfer of the first mannose, via an alpha-1,4 bond from a dolichol-phosphate-mannose (Dol-P-Man) to the glucosaminyl acyl phosphatidylinositol (GlcN-(acyl)PI) intermediate to generate alpha-D-Man-(1-&gt;4)-alpha-D-GlcN-(1-&gt;6)-(1-radyl,2-acyl-sn-glycero-3-phospho)-2-acyl-inositol and participates in the sixth step of the glycosylphosphatidylinositol-anchor biosynthesis.</text>
</comment>
<evidence type="ECO:0000256" key="9">
    <source>
        <dbReference type="ARBA" id="ARBA00022989"/>
    </source>
</evidence>
<evidence type="ECO:0000256" key="6">
    <source>
        <dbReference type="ARBA" id="ARBA00022679"/>
    </source>
</evidence>
<gene>
    <name evidence="17" type="primary">Acey_s0064.g3490</name>
    <name evidence="17" type="ORF">Y032_0064g3490</name>
</gene>
<evidence type="ECO:0000256" key="12">
    <source>
        <dbReference type="ARBA" id="ARBA00032997"/>
    </source>
</evidence>
<evidence type="ECO:0000256" key="2">
    <source>
        <dbReference type="ARBA" id="ARBA00004687"/>
    </source>
</evidence>
<proteinExistence type="inferred from homology"/>
<dbReference type="Proteomes" id="UP000024635">
    <property type="component" value="Unassembled WGS sequence"/>
</dbReference>
<keyword evidence="8" id="KW-0256">Endoplasmic reticulum</keyword>
<keyword evidence="7 16" id="KW-0812">Transmembrane</keyword>
<sequence length="257" mass="29275">MTKTRDSMDAGYEECFQKKKCTHRDHEGGLTVPLLPDFTREGYQGETRIGMPAAIPGKMTTCPNGCMLCSFLFVGLKQISNVLELLKMNAGRSRRTPQLWSRERVLFTALAARLTLVFYSNIHDYIFEVNFTDIDYSVYSDAARHVAEGRSPFERETYRYTPALAWLLLPVVTYKDFGKFLFCIFDILVGWMFFEIISPQGGHADEERRQNKDTQSSTGSADFHKTDDADSVMASVVIFWLANPLTAIISARFGFFF</sequence>
<evidence type="ECO:0000256" key="1">
    <source>
        <dbReference type="ARBA" id="ARBA00004477"/>
    </source>
</evidence>
<evidence type="ECO:0000256" key="13">
    <source>
        <dbReference type="ARBA" id="ARBA00093408"/>
    </source>
</evidence>
<keyword evidence="5" id="KW-0328">Glycosyltransferase</keyword>
<evidence type="ECO:0000256" key="3">
    <source>
        <dbReference type="ARBA" id="ARBA00011071"/>
    </source>
</evidence>
<evidence type="ECO:0000256" key="8">
    <source>
        <dbReference type="ARBA" id="ARBA00022824"/>
    </source>
</evidence>
<organism evidence="17 18">
    <name type="scientific">Ancylostoma ceylanicum</name>
    <dbReference type="NCBI Taxonomy" id="53326"/>
    <lineage>
        <taxon>Eukaryota</taxon>
        <taxon>Metazoa</taxon>
        <taxon>Ecdysozoa</taxon>
        <taxon>Nematoda</taxon>
        <taxon>Chromadorea</taxon>
        <taxon>Rhabditida</taxon>
        <taxon>Rhabditina</taxon>
        <taxon>Rhabditomorpha</taxon>
        <taxon>Strongyloidea</taxon>
        <taxon>Ancylostomatidae</taxon>
        <taxon>Ancylostomatinae</taxon>
        <taxon>Ancylostoma</taxon>
    </lineage>
</organism>
<comment type="similarity">
    <text evidence="3">Belongs to the PIGM family.</text>
</comment>
<dbReference type="PANTHER" id="PTHR12886">
    <property type="entry name" value="PIG-M MANNOSYLTRANSFERASE"/>
    <property type="match status" value="1"/>
</dbReference>
<comment type="pathway">
    <text evidence="2">Glycolipid biosynthesis; glycosylphosphatidylinositol-anchor biosynthesis.</text>
</comment>
<dbReference type="InterPro" id="IPR007704">
    <property type="entry name" value="PIG-M"/>
</dbReference>
<keyword evidence="4" id="KW-0337">GPI-anchor biosynthesis</keyword>
<dbReference type="EMBL" id="JARK01001400">
    <property type="protein sequence ID" value="EYC08710.1"/>
    <property type="molecule type" value="Genomic_DNA"/>
</dbReference>
<evidence type="ECO:0000256" key="15">
    <source>
        <dbReference type="SAM" id="MobiDB-lite"/>
    </source>
</evidence>
<feature type="transmembrane region" description="Helical" evidence="16">
    <location>
        <begin position="232"/>
        <end position="255"/>
    </location>
</feature>
<evidence type="ECO:0000256" key="10">
    <source>
        <dbReference type="ARBA" id="ARBA00023136"/>
    </source>
</evidence>
<dbReference type="GO" id="GO:1990529">
    <property type="term" value="C:glycosylphosphatidylinositol-mannosyltransferase I complex"/>
    <property type="evidence" value="ECO:0007669"/>
    <property type="project" value="TreeGrafter"/>
</dbReference>
<feature type="transmembrane region" description="Helical" evidence="16">
    <location>
        <begin position="177"/>
        <end position="194"/>
    </location>
</feature>
<keyword evidence="6" id="KW-0808">Transferase</keyword>